<feature type="compositionally biased region" description="Low complexity" evidence="1">
    <location>
        <begin position="185"/>
        <end position="202"/>
    </location>
</feature>
<evidence type="ECO:0000313" key="3">
    <source>
        <dbReference type="Proteomes" id="UP000007241"/>
    </source>
</evidence>
<dbReference type="HOGENOM" id="CLU_936848_0_0_1"/>
<evidence type="ECO:0000256" key="1">
    <source>
        <dbReference type="SAM" id="MobiDB-lite"/>
    </source>
</evidence>
<reference evidence="2 3" key="1">
    <citation type="submission" date="2009-12" db="EMBL/GenBank/DDBJ databases">
        <title>The draft genome of Batrachochytrium dendrobatidis.</title>
        <authorList>
            <consortium name="US DOE Joint Genome Institute (JGI-PGF)"/>
            <person name="Kuo A."/>
            <person name="Salamov A."/>
            <person name="Schmutz J."/>
            <person name="Lucas S."/>
            <person name="Pitluck S."/>
            <person name="Rosenblum E."/>
            <person name="Stajich J."/>
            <person name="Eisen M."/>
            <person name="Grigoriev I.V."/>
        </authorList>
    </citation>
    <scope>NUCLEOTIDE SEQUENCE [LARGE SCALE GENOMIC DNA]</scope>
    <source>
        <strain evidence="3">JAM81 / FGSC 10211</strain>
    </source>
</reference>
<dbReference type="EMBL" id="GL882892">
    <property type="protein sequence ID" value="EGF77471.1"/>
    <property type="molecule type" value="Genomic_DNA"/>
</dbReference>
<name>F4PBN1_BATDJ</name>
<sequence>MCDSVSIVSDSSNRSHAPLLTTATFASLQPETAVMFQLVQNSLDLLLSIPAIYRSSNIQLAISSLVLELGSNKTAGQTLTRNESAENIRIGTIERQIVALSYSLERQASIIPTVLQSDNAFDVASPIDSDEDCSMLFTATSLAHKSLDVGDDSEFALEPQRLELYIPNSSLKRRFAKYQRRRQASRAAEQSTIPSVSSSPSVSATPILLNSTVSGNRSFETQTSILDYTQDTLGQNTSQGFLKHHEDSLSYTHTFDFPFQYTLRPIDSGIGDEQTLLMANTFDLLIPDSGLTRSYTV</sequence>
<protein>
    <submittedName>
        <fullName evidence="2">Uncharacterized protein</fullName>
    </submittedName>
</protein>
<evidence type="ECO:0000313" key="2">
    <source>
        <dbReference type="EMBL" id="EGF77471.1"/>
    </source>
</evidence>
<accession>F4PBN1</accession>
<organism evidence="2 3">
    <name type="scientific">Batrachochytrium dendrobatidis (strain JAM81 / FGSC 10211)</name>
    <name type="common">Frog chytrid fungus</name>
    <dbReference type="NCBI Taxonomy" id="684364"/>
    <lineage>
        <taxon>Eukaryota</taxon>
        <taxon>Fungi</taxon>
        <taxon>Fungi incertae sedis</taxon>
        <taxon>Chytridiomycota</taxon>
        <taxon>Chytridiomycota incertae sedis</taxon>
        <taxon>Chytridiomycetes</taxon>
        <taxon>Rhizophydiales</taxon>
        <taxon>Rhizophydiales incertae sedis</taxon>
        <taxon>Batrachochytrium</taxon>
    </lineage>
</organism>
<dbReference type="AlphaFoldDB" id="F4PBN1"/>
<dbReference type="Proteomes" id="UP000007241">
    <property type="component" value="Unassembled WGS sequence"/>
</dbReference>
<dbReference type="InParanoid" id="F4PBN1"/>
<feature type="region of interest" description="Disordered" evidence="1">
    <location>
        <begin position="183"/>
        <end position="202"/>
    </location>
</feature>
<proteinExistence type="predicted"/>
<gene>
    <name evidence="2" type="ORF">BATDEDRAFT_91757</name>
</gene>
<keyword evidence="3" id="KW-1185">Reference proteome</keyword>
<dbReference type="RefSeq" id="XP_006682088.1">
    <property type="nucleotide sequence ID" value="XM_006682025.1"/>
</dbReference>
<dbReference type="GeneID" id="18244379"/>